<dbReference type="InterPro" id="IPR001412">
    <property type="entry name" value="aa-tRNA-synth_I_CS"/>
</dbReference>
<comment type="subcellular location">
    <subcellularLocation>
        <location evidence="1">Cytoplasm</location>
    </subcellularLocation>
</comment>
<keyword evidence="19" id="KW-1185">Reference proteome</keyword>
<comment type="similarity">
    <text evidence="2 15">Belongs to the class-I aminoacyl-tRNA synthetase family.</text>
</comment>
<dbReference type="InterPro" id="IPR014758">
    <property type="entry name" value="Met-tRNA_synth"/>
</dbReference>
<protein>
    <recommendedName>
        <fullName evidence="3">methionine--tRNA ligase</fullName>
        <ecNumber evidence="3">6.1.1.10</ecNumber>
    </recommendedName>
    <alternativeName>
        <fullName evidence="12">Methionyl-tRNA synthetase</fullName>
    </alternativeName>
</protein>
<dbReference type="PRINTS" id="PR01041">
    <property type="entry name" value="TRNASYNTHMET"/>
</dbReference>
<keyword evidence="9 14" id="KW-0694">RNA-binding</keyword>
<dbReference type="InterPro" id="IPR041872">
    <property type="entry name" value="Anticodon_Met"/>
</dbReference>
<comment type="caution">
    <text evidence="18">The sequence shown here is derived from an EMBL/GenBank/DDBJ whole genome shotgun (WGS) entry which is preliminary data.</text>
</comment>
<evidence type="ECO:0000256" key="12">
    <source>
        <dbReference type="ARBA" id="ARBA00030904"/>
    </source>
</evidence>
<dbReference type="PROSITE" id="PS51257">
    <property type="entry name" value="PROKAR_LIPOPROTEIN"/>
    <property type="match status" value="1"/>
</dbReference>
<keyword evidence="4" id="KW-0963">Cytoplasm</keyword>
<dbReference type="PROSITE" id="PS50886">
    <property type="entry name" value="TRBD"/>
    <property type="match status" value="1"/>
</dbReference>
<keyword evidence="11 15" id="KW-0030">Aminoacyl-tRNA synthetase</keyword>
<dbReference type="InterPro" id="IPR002547">
    <property type="entry name" value="tRNA-bd_dom"/>
</dbReference>
<evidence type="ECO:0000256" key="15">
    <source>
        <dbReference type="RuleBase" id="RU363039"/>
    </source>
</evidence>
<dbReference type="EMBL" id="CAXHTA020000003">
    <property type="protein sequence ID" value="CAL5220121.1"/>
    <property type="molecule type" value="Genomic_DNA"/>
</dbReference>
<evidence type="ECO:0000256" key="5">
    <source>
        <dbReference type="ARBA" id="ARBA00022555"/>
    </source>
</evidence>
<sequence>MPHLRYTLGDPEAVKACIALSVSGAACDVSPTALPRSIGLDFDERGAISDSNAIARYLGGAAVLPENAVSEVEGWLEYEEILGHSLPHALLASKAPHMRRLATALEGQEFLVGESLSLADIALFGTLLPTLSRQPEVFPPEVRKYLERLSGLEPVQKGVAQALGKKGIVLQPQQTGHAAPKVPIEGARNILITSALPYVNNVPHLGNIIGSVLSADCYARYCKSRGYNCIYMCGTDEYGTATETKALEEGLTCQEICDKYNAIHRDIYSWFDIGFDNFGRTPTWQQTEIAQAIFNRLEELGQLKEQESEQLYSVAAGKFLADRLVSGTCPKCGYEDAKGDQCDNCGQLLAAEELINPKCQLTGTTPELRKTRHLYLDLPALTPELQAYITRSSHAGGWSSNCVQTTNAWMRDGLKLRCITRDLKWGTQVPWPGYEEKVFYVWFDAPIGYISITANYTEDWRAWWQNPDNVDLVQFMGKDNVPFHTVIFPATLLGTQQPWTLMKSISVTEYLNYEGGKFSKSRGVGVFGNDAKDTGIPVEVWRYFLLSNRPETSDTDFKWSDLTAKNNSELLANLGNFINRALSFIATKFDGVLPTAEVDAAQPALAELNEKVAPLVEQYVALMEKIKLKDGIRMAMNVSFAGNKFFQDNAPWVLIKGSEEDRQKCGALLTACAGLCVLLAALVEPFMPSVTRKVLEQLKLEPEPATDALLGQAAAVHTIVPAGHRIGTPQVLFQTIPKEVEDALRSRYAGTQAERSSAAKGKKPADKGSNSSSSQASDQTQLNGAVTSKPQKGAPAKGKKEEARPVDLTLLNLKVGVIRKAERHPDADTLYVEEVDCGEEQPRTVVSGLAKYMTLEELQGRRVVIVANLKPANMRKVLSQAMVLAATAPDGSKVELVEPPEGSAPGERVTAEGFDGQPEEQLNPKKKVFEQIQPDLLTNAESVACYKGLPLRTHSGVCKVSSIVGGSIK</sequence>
<gene>
    <name evidence="18" type="primary">g2076</name>
    <name evidence="18" type="ORF">VP750_LOCUS1780</name>
</gene>
<feature type="region of interest" description="Disordered" evidence="16">
    <location>
        <begin position="748"/>
        <end position="803"/>
    </location>
</feature>
<evidence type="ECO:0000256" key="11">
    <source>
        <dbReference type="ARBA" id="ARBA00023146"/>
    </source>
</evidence>
<dbReference type="InterPro" id="IPR033911">
    <property type="entry name" value="MetRS_core"/>
</dbReference>
<proteinExistence type="inferred from homology"/>
<organism evidence="18 19">
    <name type="scientific">Coccomyxa viridis</name>
    <dbReference type="NCBI Taxonomy" id="1274662"/>
    <lineage>
        <taxon>Eukaryota</taxon>
        <taxon>Viridiplantae</taxon>
        <taxon>Chlorophyta</taxon>
        <taxon>core chlorophytes</taxon>
        <taxon>Trebouxiophyceae</taxon>
        <taxon>Trebouxiophyceae incertae sedis</taxon>
        <taxon>Coccomyxaceae</taxon>
        <taxon>Coccomyxa</taxon>
    </lineage>
</organism>
<dbReference type="Pfam" id="PF00043">
    <property type="entry name" value="GST_C"/>
    <property type="match status" value="1"/>
</dbReference>
<evidence type="ECO:0000256" key="6">
    <source>
        <dbReference type="ARBA" id="ARBA00022598"/>
    </source>
</evidence>
<reference evidence="18 19" key="1">
    <citation type="submission" date="2024-06" db="EMBL/GenBank/DDBJ databases">
        <authorList>
            <person name="Kraege A."/>
            <person name="Thomma B."/>
        </authorList>
    </citation>
    <scope>NUCLEOTIDE SEQUENCE [LARGE SCALE GENOMIC DNA]</scope>
</reference>
<name>A0ABP1FL46_9CHLO</name>
<dbReference type="Pfam" id="PF09334">
    <property type="entry name" value="tRNA-synt_1g"/>
    <property type="match status" value="1"/>
</dbReference>
<evidence type="ECO:0000313" key="19">
    <source>
        <dbReference type="Proteomes" id="UP001497392"/>
    </source>
</evidence>
<evidence type="ECO:0000256" key="9">
    <source>
        <dbReference type="ARBA" id="ARBA00022884"/>
    </source>
</evidence>
<evidence type="ECO:0000256" key="2">
    <source>
        <dbReference type="ARBA" id="ARBA00005594"/>
    </source>
</evidence>
<comment type="catalytic activity">
    <reaction evidence="13">
        <text>tRNA(Met) + L-methionine + ATP = L-methionyl-tRNA(Met) + AMP + diphosphate</text>
        <dbReference type="Rhea" id="RHEA:13481"/>
        <dbReference type="Rhea" id="RHEA-COMP:9667"/>
        <dbReference type="Rhea" id="RHEA-COMP:9698"/>
        <dbReference type="ChEBI" id="CHEBI:30616"/>
        <dbReference type="ChEBI" id="CHEBI:33019"/>
        <dbReference type="ChEBI" id="CHEBI:57844"/>
        <dbReference type="ChEBI" id="CHEBI:78442"/>
        <dbReference type="ChEBI" id="CHEBI:78530"/>
        <dbReference type="ChEBI" id="CHEBI:456215"/>
        <dbReference type="EC" id="6.1.1.10"/>
    </reaction>
</comment>
<evidence type="ECO:0000256" key="14">
    <source>
        <dbReference type="PROSITE-ProRule" id="PRU00209"/>
    </source>
</evidence>
<dbReference type="InterPro" id="IPR012340">
    <property type="entry name" value="NA-bd_OB-fold"/>
</dbReference>
<feature type="region of interest" description="Disordered" evidence="16">
    <location>
        <begin position="898"/>
        <end position="923"/>
    </location>
</feature>
<evidence type="ECO:0000256" key="7">
    <source>
        <dbReference type="ARBA" id="ARBA00022741"/>
    </source>
</evidence>
<evidence type="ECO:0000256" key="10">
    <source>
        <dbReference type="ARBA" id="ARBA00022917"/>
    </source>
</evidence>
<dbReference type="CDD" id="cd07957">
    <property type="entry name" value="Anticodon_Ia_Met"/>
    <property type="match status" value="1"/>
</dbReference>
<dbReference type="InterPro" id="IPR004046">
    <property type="entry name" value="GST_C"/>
</dbReference>
<keyword evidence="7 15" id="KW-0547">Nucleotide-binding</keyword>
<dbReference type="Gene3D" id="1.20.1050.130">
    <property type="match status" value="1"/>
</dbReference>
<dbReference type="Proteomes" id="UP001497392">
    <property type="component" value="Unassembled WGS sequence"/>
</dbReference>
<dbReference type="Gene3D" id="1.10.730.10">
    <property type="entry name" value="Isoleucyl-tRNA Synthetase, Domain 1"/>
    <property type="match status" value="1"/>
</dbReference>
<dbReference type="InterPro" id="IPR009080">
    <property type="entry name" value="tRNAsynth_Ia_anticodon-bd"/>
</dbReference>
<dbReference type="CDD" id="cd02799">
    <property type="entry name" value="tRNA_bind_EMAP-II_like"/>
    <property type="match status" value="1"/>
</dbReference>
<keyword evidence="8 15" id="KW-0067">ATP-binding</keyword>
<evidence type="ECO:0000256" key="1">
    <source>
        <dbReference type="ARBA" id="ARBA00004496"/>
    </source>
</evidence>
<dbReference type="InterPro" id="IPR014729">
    <property type="entry name" value="Rossmann-like_a/b/a_fold"/>
</dbReference>
<dbReference type="Pfam" id="PF01588">
    <property type="entry name" value="tRNA_bind"/>
    <property type="match status" value="1"/>
</dbReference>
<keyword evidence="6 15" id="KW-0436">Ligase</keyword>
<dbReference type="InterPro" id="IPR029038">
    <property type="entry name" value="MetRS_Zn"/>
</dbReference>
<dbReference type="SUPFAM" id="SSF47616">
    <property type="entry name" value="GST C-terminal domain-like"/>
    <property type="match status" value="1"/>
</dbReference>
<dbReference type="SUPFAM" id="SSF47323">
    <property type="entry name" value="Anticodon-binding domain of a subclass of class I aminoacyl-tRNA synthetases"/>
    <property type="match status" value="1"/>
</dbReference>
<keyword evidence="10 15" id="KW-0648">Protein biosynthesis</keyword>
<feature type="compositionally biased region" description="Polar residues" evidence="16">
    <location>
        <begin position="778"/>
        <end position="788"/>
    </location>
</feature>
<dbReference type="NCBIfam" id="TIGR00398">
    <property type="entry name" value="metG"/>
    <property type="match status" value="1"/>
</dbReference>
<dbReference type="Pfam" id="PF19303">
    <property type="entry name" value="Anticodon_3"/>
    <property type="match status" value="1"/>
</dbReference>
<dbReference type="Gene3D" id="3.40.50.620">
    <property type="entry name" value="HUPs"/>
    <property type="match status" value="1"/>
</dbReference>
<dbReference type="InterPro" id="IPR015413">
    <property type="entry name" value="Methionyl/Leucyl_tRNA_Synth"/>
</dbReference>
<dbReference type="InterPro" id="IPR023458">
    <property type="entry name" value="Met-tRNA_ligase_1"/>
</dbReference>
<keyword evidence="5 14" id="KW-0820">tRNA-binding</keyword>
<feature type="domain" description="TRNA-binding" evidence="17">
    <location>
        <begin position="807"/>
        <end position="910"/>
    </location>
</feature>
<dbReference type="SUPFAM" id="SSF57770">
    <property type="entry name" value="Methionyl-tRNA synthetase (MetRS), Zn-domain"/>
    <property type="match status" value="1"/>
</dbReference>
<dbReference type="PANTHER" id="PTHR45765">
    <property type="entry name" value="METHIONINE--TRNA LIGASE"/>
    <property type="match status" value="1"/>
</dbReference>
<dbReference type="EC" id="6.1.1.10" evidence="3"/>
<evidence type="ECO:0000256" key="4">
    <source>
        <dbReference type="ARBA" id="ARBA00022490"/>
    </source>
</evidence>
<accession>A0ABP1FL46</accession>
<evidence type="ECO:0000313" key="18">
    <source>
        <dbReference type="EMBL" id="CAL5220121.1"/>
    </source>
</evidence>
<dbReference type="CDD" id="cd00814">
    <property type="entry name" value="MetRS_core"/>
    <property type="match status" value="1"/>
</dbReference>
<evidence type="ECO:0000256" key="8">
    <source>
        <dbReference type="ARBA" id="ARBA00022840"/>
    </source>
</evidence>
<dbReference type="SUPFAM" id="SSF52374">
    <property type="entry name" value="Nucleotidylyl transferase"/>
    <property type="match status" value="1"/>
</dbReference>
<dbReference type="InterPro" id="IPR036282">
    <property type="entry name" value="Glutathione-S-Trfase_C_sf"/>
</dbReference>
<dbReference type="PANTHER" id="PTHR45765:SF1">
    <property type="entry name" value="METHIONINE--TRNA LIGASE, CYTOPLASMIC"/>
    <property type="match status" value="1"/>
</dbReference>
<dbReference type="PROSITE" id="PS00178">
    <property type="entry name" value="AA_TRNA_LIGASE_I"/>
    <property type="match status" value="1"/>
</dbReference>
<dbReference type="SUPFAM" id="SSF50249">
    <property type="entry name" value="Nucleic acid-binding proteins"/>
    <property type="match status" value="1"/>
</dbReference>
<evidence type="ECO:0000259" key="17">
    <source>
        <dbReference type="PROSITE" id="PS50886"/>
    </source>
</evidence>
<dbReference type="HAMAP" id="MF_00098">
    <property type="entry name" value="Met_tRNA_synth_type1"/>
    <property type="match status" value="1"/>
</dbReference>
<dbReference type="NCBIfam" id="NF001100">
    <property type="entry name" value="PRK00133.1"/>
    <property type="match status" value="1"/>
</dbReference>
<dbReference type="Gene3D" id="2.20.28.20">
    <property type="entry name" value="Methionyl-tRNA synthetase, Zn-domain"/>
    <property type="match status" value="1"/>
</dbReference>
<evidence type="ECO:0000256" key="3">
    <source>
        <dbReference type="ARBA" id="ARBA00012838"/>
    </source>
</evidence>
<evidence type="ECO:0000256" key="16">
    <source>
        <dbReference type="SAM" id="MobiDB-lite"/>
    </source>
</evidence>
<dbReference type="Gene3D" id="2.40.50.140">
    <property type="entry name" value="Nucleic acid-binding proteins"/>
    <property type="match status" value="1"/>
</dbReference>
<evidence type="ECO:0000256" key="13">
    <source>
        <dbReference type="ARBA" id="ARBA00047364"/>
    </source>
</evidence>